<name>A0A5J5CI75_9PERO</name>
<evidence type="ECO:0000313" key="9">
    <source>
        <dbReference type="EMBL" id="KAA8579890.1"/>
    </source>
</evidence>
<dbReference type="PROSITE" id="PS50835">
    <property type="entry name" value="IG_LIKE"/>
    <property type="match status" value="2"/>
</dbReference>
<dbReference type="InterPro" id="IPR013783">
    <property type="entry name" value="Ig-like_fold"/>
</dbReference>
<organism evidence="9 10">
    <name type="scientific">Etheostoma spectabile</name>
    <name type="common">orangethroat darter</name>
    <dbReference type="NCBI Taxonomy" id="54343"/>
    <lineage>
        <taxon>Eukaryota</taxon>
        <taxon>Metazoa</taxon>
        <taxon>Chordata</taxon>
        <taxon>Craniata</taxon>
        <taxon>Vertebrata</taxon>
        <taxon>Euteleostomi</taxon>
        <taxon>Actinopterygii</taxon>
        <taxon>Neopterygii</taxon>
        <taxon>Teleostei</taxon>
        <taxon>Neoteleostei</taxon>
        <taxon>Acanthomorphata</taxon>
        <taxon>Eupercaria</taxon>
        <taxon>Perciformes</taxon>
        <taxon>Percoidei</taxon>
        <taxon>Percidae</taxon>
        <taxon>Etheostomatinae</taxon>
        <taxon>Etheostoma</taxon>
    </lineage>
</organism>
<dbReference type="GO" id="GO:0042612">
    <property type="term" value="C:MHC class I protein complex"/>
    <property type="evidence" value="ECO:0007669"/>
    <property type="project" value="UniProtKB-KW"/>
</dbReference>
<dbReference type="PROSITE" id="PS00290">
    <property type="entry name" value="IG_MHC"/>
    <property type="match status" value="2"/>
</dbReference>
<keyword evidence="7" id="KW-0393">Immunoglobulin domain</keyword>
<dbReference type="InterPro" id="IPR036179">
    <property type="entry name" value="Ig-like_dom_sf"/>
</dbReference>
<dbReference type="GO" id="GO:0002474">
    <property type="term" value="P:antigen processing and presentation of peptide antigen via MHC class I"/>
    <property type="evidence" value="ECO:0007669"/>
    <property type="project" value="UniProtKB-KW"/>
</dbReference>
<comment type="caution">
    <text evidence="9">The sequence shown here is derived from an EMBL/GenBank/DDBJ whole genome shotgun (WGS) entry which is preliminary data.</text>
</comment>
<dbReference type="Pfam" id="PF07654">
    <property type="entry name" value="C1-set"/>
    <property type="match status" value="2"/>
</dbReference>
<evidence type="ECO:0000256" key="1">
    <source>
        <dbReference type="ARBA" id="ARBA00004613"/>
    </source>
</evidence>
<evidence type="ECO:0000256" key="2">
    <source>
        <dbReference type="ARBA" id="ARBA00009564"/>
    </source>
</evidence>
<evidence type="ECO:0000256" key="5">
    <source>
        <dbReference type="ARBA" id="ARBA00022525"/>
    </source>
</evidence>
<feature type="domain" description="Ig-like" evidence="8">
    <location>
        <begin position="2"/>
        <end position="89"/>
    </location>
</feature>
<evidence type="ECO:0000259" key="8">
    <source>
        <dbReference type="PROSITE" id="PS50835"/>
    </source>
</evidence>
<evidence type="ECO:0000313" key="10">
    <source>
        <dbReference type="Proteomes" id="UP000327493"/>
    </source>
</evidence>
<keyword evidence="4" id="KW-0490">MHC I</keyword>
<reference evidence="9 10" key="1">
    <citation type="submission" date="2019-08" db="EMBL/GenBank/DDBJ databases">
        <title>A chromosome-level genome assembly, high-density linkage maps, and genome scans reveal the genomic architecture of hybrid incompatibilities underlying speciation via character displacement in darters (Percidae: Etheostominae).</title>
        <authorList>
            <person name="Moran R.L."/>
            <person name="Catchen J.M."/>
            <person name="Fuller R.C."/>
        </authorList>
    </citation>
    <scope>NUCLEOTIDE SEQUENCE [LARGE SCALE GENOMIC DNA]</scope>
    <source>
        <strain evidence="9">EspeVRDwgs_2016</strain>
        <tissue evidence="9">Muscle</tissue>
    </source>
</reference>
<keyword evidence="6" id="KW-0391">Immunity</keyword>
<dbReference type="InterPro" id="IPR003597">
    <property type="entry name" value="Ig_C1-set"/>
</dbReference>
<dbReference type="Gene3D" id="2.60.40.10">
    <property type="entry name" value="Immunoglobulins"/>
    <property type="match status" value="2"/>
</dbReference>
<protein>
    <recommendedName>
        <fullName evidence="3">Beta-2-microglobulin</fullName>
    </recommendedName>
</protein>
<dbReference type="FunFam" id="2.60.40.10:FF:001005">
    <property type="entry name" value="Beta-2-microglobulin"/>
    <property type="match status" value="2"/>
</dbReference>
<keyword evidence="10" id="KW-1185">Reference proteome</keyword>
<dbReference type="SUPFAM" id="SSF48726">
    <property type="entry name" value="Immunoglobulin"/>
    <property type="match status" value="2"/>
</dbReference>
<keyword evidence="5" id="KW-0964">Secreted</keyword>
<dbReference type="PANTHER" id="PTHR19944">
    <property type="entry name" value="MHC CLASS II-RELATED"/>
    <property type="match status" value="1"/>
</dbReference>
<feature type="domain" description="Ig-like" evidence="8">
    <location>
        <begin position="143"/>
        <end position="235"/>
    </location>
</feature>
<proteinExistence type="inferred from homology"/>
<gene>
    <name evidence="9" type="ORF">FQN60_005425</name>
</gene>
<dbReference type="GO" id="GO:0010038">
    <property type="term" value="P:response to metal ion"/>
    <property type="evidence" value="ECO:0007669"/>
    <property type="project" value="UniProtKB-ARBA"/>
</dbReference>
<accession>A0A5J5CI75</accession>
<dbReference type="PANTHER" id="PTHR19944:SF62">
    <property type="entry name" value="BETA-2-MICROGLOBULIN"/>
    <property type="match status" value="1"/>
</dbReference>
<feature type="non-terminal residue" evidence="9">
    <location>
        <position position="1"/>
    </location>
</feature>
<dbReference type="SMART" id="SM00407">
    <property type="entry name" value="IGc1"/>
    <property type="match status" value="2"/>
</dbReference>
<dbReference type="AlphaFoldDB" id="A0A5J5CI75"/>
<dbReference type="InterPro" id="IPR003006">
    <property type="entry name" value="Ig/MHC_CS"/>
</dbReference>
<comment type="subcellular location">
    <subcellularLocation>
        <location evidence="1">Secreted</location>
    </subcellularLocation>
</comment>
<dbReference type="InterPro" id="IPR050160">
    <property type="entry name" value="MHC/Immunoglobulin"/>
</dbReference>
<evidence type="ECO:0000256" key="3">
    <source>
        <dbReference type="ARBA" id="ARBA00018767"/>
    </source>
</evidence>
<dbReference type="GO" id="GO:0005576">
    <property type="term" value="C:extracellular region"/>
    <property type="evidence" value="ECO:0007669"/>
    <property type="project" value="UniProtKB-SubCell"/>
</dbReference>
<sequence>SPKVQVYSRNPGEYGKDNTLICHVTGFHPPDITIQVMKDGVELPNAKQTDLAFKQDWHFHLTKTVGFKPMEGEKYTCKVTHGSTVKDYAWGEYGSAQICVAKHVTVRRPRLKPTEGKTMKTFVCAVLLGMLCIPPSIAKESSPKVQVYSREPGHFDKDNTLICHVSGFHPPEITIELLKNEQAMPGAKQTDLAFEENWHYHLTKNVPFTPKQGDKFACRVTHMGKSNTYVWGLLSIRKMEKIGVIICNLVLYCESLSVVKCQTQLHLHLFVYFVPEIPNGNKA</sequence>
<dbReference type="Proteomes" id="UP000327493">
    <property type="component" value="Chromosome 23"/>
</dbReference>
<evidence type="ECO:0000256" key="4">
    <source>
        <dbReference type="ARBA" id="ARBA00022451"/>
    </source>
</evidence>
<evidence type="ECO:0000256" key="6">
    <source>
        <dbReference type="ARBA" id="ARBA00022859"/>
    </source>
</evidence>
<comment type="similarity">
    <text evidence="2">Belongs to the beta-2-microglobulin family.</text>
</comment>
<dbReference type="InterPro" id="IPR007110">
    <property type="entry name" value="Ig-like_dom"/>
</dbReference>
<evidence type="ECO:0000256" key="7">
    <source>
        <dbReference type="ARBA" id="ARBA00023319"/>
    </source>
</evidence>
<dbReference type="EMBL" id="VOFY01000023">
    <property type="protein sequence ID" value="KAA8579890.1"/>
    <property type="molecule type" value="Genomic_DNA"/>
</dbReference>